<dbReference type="AlphaFoldDB" id="A0A914KRW5"/>
<name>A0A914KRW5_MELIC</name>
<evidence type="ECO:0000313" key="1">
    <source>
        <dbReference type="Proteomes" id="UP000887563"/>
    </source>
</evidence>
<evidence type="ECO:0000313" key="2">
    <source>
        <dbReference type="WBParaSite" id="Minc3s00090g04240"/>
    </source>
</evidence>
<accession>A0A914KRW5</accession>
<dbReference type="WBParaSite" id="Minc3s00090g04240">
    <property type="protein sequence ID" value="Minc3s00090g04240"/>
    <property type="gene ID" value="Minc3s00090g04240"/>
</dbReference>
<protein>
    <submittedName>
        <fullName evidence="2">Candidate secreted effector</fullName>
    </submittedName>
</protein>
<keyword evidence="1" id="KW-1185">Reference proteome</keyword>
<proteinExistence type="predicted"/>
<sequence length="70" mass="8099">MSNCRLVSKTLLREGTSIFCSSIFVEVKTSSERTTMLVIWIEGSTSRRVDTDKLLYWFFCCFRQNIGGIH</sequence>
<reference evidence="2" key="1">
    <citation type="submission" date="2022-11" db="UniProtKB">
        <authorList>
            <consortium name="WormBaseParasite"/>
        </authorList>
    </citation>
    <scope>IDENTIFICATION</scope>
</reference>
<organism evidence="1 2">
    <name type="scientific">Meloidogyne incognita</name>
    <name type="common">Southern root-knot nematode worm</name>
    <name type="synonym">Oxyuris incognita</name>
    <dbReference type="NCBI Taxonomy" id="6306"/>
    <lineage>
        <taxon>Eukaryota</taxon>
        <taxon>Metazoa</taxon>
        <taxon>Ecdysozoa</taxon>
        <taxon>Nematoda</taxon>
        <taxon>Chromadorea</taxon>
        <taxon>Rhabditida</taxon>
        <taxon>Tylenchina</taxon>
        <taxon>Tylenchomorpha</taxon>
        <taxon>Tylenchoidea</taxon>
        <taxon>Meloidogynidae</taxon>
        <taxon>Meloidogyninae</taxon>
        <taxon>Meloidogyne</taxon>
        <taxon>Meloidogyne incognita group</taxon>
    </lineage>
</organism>
<dbReference type="Proteomes" id="UP000887563">
    <property type="component" value="Unplaced"/>
</dbReference>